<dbReference type="InterPro" id="IPR029149">
    <property type="entry name" value="Creatin/AminoP/Spt16_N"/>
</dbReference>
<dbReference type="Pfam" id="PF00557">
    <property type="entry name" value="Peptidase_M24"/>
    <property type="match status" value="1"/>
</dbReference>
<keyword evidence="8" id="KW-1185">Reference proteome</keyword>
<dbReference type="OrthoDB" id="9806388at2"/>
<dbReference type="SUPFAM" id="SSF55920">
    <property type="entry name" value="Creatinase/aminopeptidase"/>
    <property type="match status" value="1"/>
</dbReference>
<name>A0A1W6NZX1_9RHOB</name>
<comment type="similarity">
    <text evidence="1">Belongs to the peptidase M24B family.</text>
</comment>
<dbReference type="GO" id="GO:0070006">
    <property type="term" value="F:metalloaminopeptidase activity"/>
    <property type="evidence" value="ECO:0007669"/>
    <property type="project" value="InterPro"/>
</dbReference>
<dbReference type="Pfam" id="PF16189">
    <property type="entry name" value="Creatinase_N_2"/>
    <property type="match status" value="1"/>
</dbReference>
<evidence type="ECO:0000313" key="8">
    <source>
        <dbReference type="Proteomes" id="UP000242447"/>
    </source>
</evidence>
<dbReference type="InterPro" id="IPR000587">
    <property type="entry name" value="Creatinase_N"/>
</dbReference>
<dbReference type="Proteomes" id="UP000242447">
    <property type="component" value="Chromosome"/>
</dbReference>
<feature type="domain" description="Peptidase M24 C-terminal" evidence="6">
    <location>
        <begin position="541"/>
        <end position="600"/>
    </location>
</feature>
<evidence type="ECO:0000256" key="3">
    <source>
        <dbReference type="ARBA" id="ARBA00022801"/>
    </source>
</evidence>
<evidence type="ECO:0000256" key="2">
    <source>
        <dbReference type="ARBA" id="ARBA00022723"/>
    </source>
</evidence>
<evidence type="ECO:0000259" key="6">
    <source>
        <dbReference type="Pfam" id="PF16188"/>
    </source>
</evidence>
<dbReference type="RefSeq" id="WP_085786297.1">
    <property type="nucleotide sequence ID" value="NZ_CP019937.1"/>
</dbReference>
<gene>
    <name evidence="7" type="primary">pepP</name>
    <name evidence="7" type="ORF">BVG79_01460</name>
</gene>
<dbReference type="EMBL" id="CP019937">
    <property type="protein sequence ID" value="ARO14806.1"/>
    <property type="molecule type" value="Genomic_DNA"/>
</dbReference>
<dbReference type="KEGG" id="kro:BVG79_01460"/>
<dbReference type="GO" id="GO:0005737">
    <property type="term" value="C:cytoplasm"/>
    <property type="evidence" value="ECO:0007669"/>
    <property type="project" value="UniProtKB-ARBA"/>
</dbReference>
<dbReference type="PANTHER" id="PTHR43763">
    <property type="entry name" value="XAA-PRO AMINOPEPTIDASE 1"/>
    <property type="match status" value="1"/>
</dbReference>
<evidence type="ECO:0000259" key="4">
    <source>
        <dbReference type="Pfam" id="PF00557"/>
    </source>
</evidence>
<accession>A0A1W6NZX1</accession>
<reference evidence="7 8" key="1">
    <citation type="submission" date="2017-02" db="EMBL/GenBank/DDBJ databases">
        <title>Ketogulonicigenium robustum SPU B003 Genome sequencing and assembly.</title>
        <authorList>
            <person name="Li Y."/>
            <person name="Liu L."/>
            <person name="Wang C."/>
            <person name="Zhang M."/>
            <person name="Zhang T."/>
            <person name="Zhang Y."/>
        </authorList>
    </citation>
    <scope>NUCLEOTIDE SEQUENCE [LARGE SCALE GENOMIC DNA]</scope>
    <source>
        <strain evidence="7 8">SPU_B003</strain>
    </source>
</reference>
<dbReference type="Pfam" id="PF01321">
    <property type="entry name" value="Creatinase_N"/>
    <property type="match status" value="1"/>
</dbReference>
<dbReference type="InterPro" id="IPR000994">
    <property type="entry name" value="Pept_M24"/>
</dbReference>
<dbReference type="InterPro" id="IPR050422">
    <property type="entry name" value="X-Pro_aminopeptidase_P"/>
</dbReference>
<dbReference type="InterPro" id="IPR033740">
    <property type="entry name" value="Pept_M24B"/>
</dbReference>
<feature type="domain" description="Creatinase N-terminal" evidence="5">
    <location>
        <begin position="17"/>
        <end position="152"/>
    </location>
</feature>
<dbReference type="GO" id="GO:0046872">
    <property type="term" value="F:metal ion binding"/>
    <property type="evidence" value="ECO:0007669"/>
    <property type="project" value="UniProtKB-KW"/>
</dbReference>
<keyword evidence="7" id="KW-0645">Protease</keyword>
<dbReference type="EC" id="3.4.11.9" evidence="7"/>
<dbReference type="FunFam" id="3.90.230.10:FF:000009">
    <property type="entry name" value="xaa-Pro aminopeptidase 2"/>
    <property type="match status" value="1"/>
</dbReference>
<dbReference type="SUPFAM" id="SSF53092">
    <property type="entry name" value="Creatinase/prolidase N-terminal domain"/>
    <property type="match status" value="1"/>
</dbReference>
<dbReference type="AlphaFoldDB" id="A0A1W6NZX1"/>
<feature type="domain" description="Peptidase M24" evidence="4">
    <location>
        <begin position="315"/>
        <end position="527"/>
    </location>
</feature>
<keyword evidence="2" id="KW-0479">Metal-binding</keyword>
<organism evidence="7 8">
    <name type="scientific">Ketogulonicigenium robustum</name>
    <dbReference type="NCBI Taxonomy" id="92947"/>
    <lineage>
        <taxon>Bacteria</taxon>
        <taxon>Pseudomonadati</taxon>
        <taxon>Pseudomonadota</taxon>
        <taxon>Alphaproteobacteria</taxon>
        <taxon>Rhodobacterales</taxon>
        <taxon>Roseobacteraceae</taxon>
        <taxon>Ketogulonicigenium</taxon>
    </lineage>
</organism>
<dbReference type="Gene3D" id="3.40.350.10">
    <property type="entry name" value="Creatinase/prolidase N-terminal domain"/>
    <property type="match status" value="2"/>
</dbReference>
<dbReference type="CDD" id="cd01085">
    <property type="entry name" value="APP"/>
    <property type="match status" value="1"/>
</dbReference>
<keyword evidence="3 7" id="KW-0378">Hydrolase</keyword>
<dbReference type="Gene3D" id="3.90.230.10">
    <property type="entry name" value="Creatinase/methionine aminopeptidase superfamily"/>
    <property type="match status" value="1"/>
</dbReference>
<dbReference type="STRING" id="92947.BVG79_01460"/>
<dbReference type="InterPro" id="IPR032416">
    <property type="entry name" value="Peptidase_M24_C"/>
</dbReference>
<evidence type="ECO:0000256" key="1">
    <source>
        <dbReference type="ARBA" id="ARBA00008766"/>
    </source>
</evidence>
<keyword evidence="7" id="KW-0031">Aminopeptidase</keyword>
<evidence type="ECO:0000313" key="7">
    <source>
        <dbReference type="EMBL" id="ARO14806.1"/>
    </source>
</evidence>
<evidence type="ECO:0000259" key="5">
    <source>
        <dbReference type="Pfam" id="PF01321"/>
    </source>
</evidence>
<dbReference type="InterPro" id="IPR036005">
    <property type="entry name" value="Creatinase/aminopeptidase-like"/>
</dbReference>
<protein>
    <submittedName>
        <fullName evidence="7">Xaa-Pro aminopeptidase</fullName>
        <ecNumber evidence="7">3.4.11.9</ecNumber>
    </submittedName>
</protein>
<sequence length="600" mass="65096">MYQNYTVASRPEQGPPRLAALRAQMAAAGVNAWLVPRGDAWRGEYVAPCDERLGWLTGFTGSAGFSVVTMDEAGVFIDGRYRLQVRKQVAMPEFTPVPWPEEQLTDWLAPRLNSGDVLGFDPWLHSIDEVKALHKTFDPKGVALKPLENLVDLIWTDRPAPPADPFTVHPLEFAGVDHATKRAQIATGLQAAGADAVVITLTDSIAWLLNIRGTDVAHNPIPHAFLILRADGTGTLFARPGKADDVRAHLGDDVAVQDQADFLPALAALGGKVQIDPANAASIIGSTLVGGGATLIPALDPCLMPKACKNPAEIEGMRLAQDRDAVAMINFLAWLDAEAPKGALTEIDIAVQLEGFRTATNALREISFPTIAGAGPNGAIMHYRVNEESNRRLNTNELMLVDSGGQYADGTTDITRTMLVGTAPSDSIENYTRVLQGLIAISRARFPRGVAGMHLDTLARFNLWTAGRDFDHGTGHGIGAYLSVHEGPVRLSRISDIPLREGMVLSNEPGYYREGDYGIRLENAITVVAAPALAGADARDMLAFETLTYVPFDRRLIDANHLSRDETDWINAYHDEIIRRYSPRLSGDVNVWLKQACAPL</sequence>
<dbReference type="Pfam" id="PF16188">
    <property type="entry name" value="Peptidase_M24_C"/>
    <property type="match status" value="1"/>
</dbReference>
<dbReference type="PANTHER" id="PTHR43763:SF6">
    <property type="entry name" value="XAA-PRO AMINOPEPTIDASE 1"/>
    <property type="match status" value="1"/>
</dbReference>
<proteinExistence type="inferred from homology"/>